<protein>
    <submittedName>
        <fullName evidence="5">MurR/RpiR family transcriptional regulator</fullName>
    </submittedName>
</protein>
<keyword evidence="2" id="KW-0238">DNA-binding</keyword>
<evidence type="ECO:0000256" key="3">
    <source>
        <dbReference type="ARBA" id="ARBA00023163"/>
    </source>
</evidence>
<dbReference type="CDD" id="cd05013">
    <property type="entry name" value="SIS_RpiR"/>
    <property type="match status" value="1"/>
</dbReference>
<accession>A0ABU6JVG5</accession>
<keyword evidence="3" id="KW-0804">Transcription</keyword>
<evidence type="ECO:0000259" key="4">
    <source>
        <dbReference type="PROSITE" id="PS51071"/>
    </source>
</evidence>
<dbReference type="SUPFAM" id="SSF46689">
    <property type="entry name" value="Homeodomain-like"/>
    <property type="match status" value="1"/>
</dbReference>
<comment type="caution">
    <text evidence="5">The sequence shown here is derived from an EMBL/GenBank/DDBJ whole genome shotgun (WGS) entry which is preliminary data.</text>
</comment>
<dbReference type="InterPro" id="IPR046348">
    <property type="entry name" value="SIS_dom_sf"/>
</dbReference>
<dbReference type="InterPro" id="IPR001347">
    <property type="entry name" value="SIS_dom"/>
</dbReference>
<name>A0ABU6JVG5_9GAMM</name>
<dbReference type="Gene3D" id="1.10.10.10">
    <property type="entry name" value="Winged helix-like DNA-binding domain superfamily/Winged helix DNA-binding domain"/>
    <property type="match status" value="1"/>
</dbReference>
<dbReference type="Gene3D" id="3.40.50.10490">
    <property type="entry name" value="Glucose-6-phosphate isomerase like protein, domain 1"/>
    <property type="match status" value="1"/>
</dbReference>
<dbReference type="InterPro" id="IPR000281">
    <property type="entry name" value="HTH_RpiR"/>
</dbReference>
<sequence>MPKKLTTPSSYVDNNALEAIGELQDLIRQIHPTLSPAEKKFVKVLLRYQHNLASYSATELATLAEVSKSTAARCFRHLGFTDFNHFRSTFRPAMITGKSPLTHLENTAPGVENTYERLLAHVETDKKNFDSALDSVFADNLANAVELLGGARRIWITGFRNSYISAYYALSIFSNICHDARLVNDSAGRFVDNLADLHEDDVMLVVDFPRRVNMLDKIVKVARSRNIKIICLCERLISSLNAQVDVVLACHTTSRTIFDSYSVGVSMINFIAGELVLQHPQKARERMQEIERIHQMTGDLFINNDEQV</sequence>
<dbReference type="RefSeq" id="WP_327619419.1">
    <property type="nucleotide sequence ID" value="NZ_JAYWTM010000024.1"/>
</dbReference>
<feature type="domain" description="HTH rpiR-type" evidence="4">
    <location>
        <begin position="21"/>
        <end position="97"/>
    </location>
</feature>
<reference evidence="5 6" key="1">
    <citation type="journal article" date="2017" name="Int. J. Syst. Evol. Microbiol.">
        <title>Brenneria populi subsp. brevivirga subsp. nov. isolated from symptomatic bark of Populus x euramericana canker, and description of Brenneria populi subsp. populi subsp. nov.</title>
        <authorList>
            <person name="Zheng M.H."/>
            <person name="Piao C.G."/>
            <person name="Xue H."/>
            <person name="Guo M.W."/>
            <person name="Li Y."/>
        </authorList>
    </citation>
    <scope>NUCLEOTIDE SEQUENCE [LARGE SCALE GENOMIC DNA]</scope>
    <source>
        <strain evidence="5 6">D9-5</strain>
    </source>
</reference>
<keyword evidence="1" id="KW-0805">Transcription regulation</keyword>
<evidence type="ECO:0000313" key="5">
    <source>
        <dbReference type="EMBL" id="MEC5344632.1"/>
    </source>
</evidence>
<organism evidence="5 6">
    <name type="scientific">Brenneria populi</name>
    <dbReference type="NCBI Taxonomy" id="1505588"/>
    <lineage>
        <taxon>Bacteria</taxon>
        <taxon>Pseudomonadati</taxon>
        <taxon>Pseudomonadota</taxon>
        <taxon>Gammaproteobacteria</taxon>
        <taxon>Enterobacterales</taxon>
        <taxon>Pectobacteriaceae</taxon>
        <taxon>Brenneria</taxon>
    </lineage>
</organism>
<evidence type="ECO:0000256" key="2">
    <source>
        <dbReference type="ARBA" id="ARBA00023125"/>
    </source>
</evidence>
<dbReference type="SUPFAM" id="SSF53697">
    <property type="entry name" value="SIS domain"/>
    <property type="match status" value="1"/>
</dbReference>
<dbReference type="InterPro" id="IPR047640">
    <property type="entry name" value="RpiR-like"/>
</dbReference>
<dbReference type="InterPro" id="IPR035472">
    <property type="entry name" value="RpiR-like_SIS"/>
</dbReference>
<dbReference type="PANTHER" id="PTHR30514:SF18">
    <property type="entry name" value="RPIR-FAMILY TRANSCRIPTIONAL REGULATOR"/>
    <property type="match status" value="1"/>
</dbReference>
<keyword evidence="6" id="KW-1185">Reference proteome</keyword>
<gene>
    <name evidence="5" type="ORF">VSX58_18715</name>
</gene>
<dbReference type="Pfam" id="PF01380">
    <property type="entry name" value="SIS"/>
    <property type="match status" value="1"/>
</dbReference>
<dbReference type="PANTHER" id="PTHR30514">
    <property type="entry name" value="GLUCOKINASE"/>
    <property type="match status" value="1"/>
</dbReference>
<dbReference type="InterPro" id="IPR036388">
    <property type="entry name" value="WH-like_DNA-bd_sf"/>
</dbReference>
<dbReference type="PROSITE" id="PS51071">
    <property type="entry name" value="HTH_RPIR"/>
    <property type="match status" value="1"/>
</dbReference>
<dbReference type="Pfam" id="PF01418">
    <property type="entry name" value="HTH_6"/>
    <property type="match status" value="1"/>
</dbReference>
<proteinExistence type="predicted"/>
<dbReference type="EMBL" id="JAYWTM010000024">
    <property type="protein sequence ID" value="MEC5344632.1"/>
    <property type="molecule type" value="Genomic_DNA"/>
</dbReference>
<dbReference type="Proteomes" id="UP001309705">
    <property type="component" value="Unassembled WGS sequence"/>
</dbReference>
<dbReference type="InterPro" id="IPR009057">
    <property type="entry name" value="Homeodomain-like_sf"/>
</dbReference>
<evidence type="ECO:0000313" key="6">
    <source>
        <dbReference type="Proteomes" id="UP001309705"/>
    </source>
</evidence>
<evidence type="ECO:0000256" key="1">
    <source>
        <dbReference type="ARBA" id="ARBA00023015"/>
    </source>
</evidence>